<name>A0A520RVP8_9GAMM</name>
<evidence type="ECO:0000313" key="3">
    <source>
        <dbReference type="Proteomes" id="UP000320404"/>
    </source>
</evidence>
<accession>A0A520RVP8</accession>
<organism evidence="2 3">
    <name type="scientific">OM182 bacterium</name>
    <dbReference type="NCBI Taxonomy" id="2510334"/>
    <lineage>
        <taxon>Bacteria</taxon>
        <taxon>Pseudomonadati</taxon>
        <taxon>Pseudomonadota</taxon>
        <taxon>Gammaproteobacteria</taxon>
        <taxon>OMG group</taxon>
        <taxon>OM182 clade</taxon>
    </lineage>
</organism>
<evidence type="ECO:0000256" key="1">
    <source>
        <dbReference type="SAM" id="Phobius"/>
    </source>
</evidence>
<dbReference type="PROSITE" id="PS51257">
    <property type="entry name" value="PROKAR_LIPOPROTEIN"/>
    <property type="match status" value="1"/>
</dbReference>
<dbReference type="NCBIfam" id="TIGR03510">
    <property type="entry name" value="XapX"/>
    <property type="match status" value="1"/>
</dbReference>
<feature type="transmembrane region" description="Helical" evidence="1">
    <location>
        <begin position="30"/>
        <end position="53"/>
    </location>
</feature>
<dbReference type="InterPro" id="IPR020017">
    <property type="entry name" value="XapX_domain"/>
</dbReference>
<reference evidence="2 3" key="1">
    <citation type="submission" date="2019-02" db="EMBL/GenBank/DDBJ databases">
        <title>Prokaryotic population dynamics and viral predation in marine succession experiment using metagenomics: the confinement effect.</title>
        <authorList>
            <person name="Haro-Moreno J.M."/>
            <person name="Rodriguez-Valera F."/>
            <person name="Lopez-Perez M."/>
        </authorList>
    </citation>
    <scope>NUCLEOTIDE SEQUENCE [LARGE SCALE GENOMIC DNA]</scope>
    <source>
        <strain evidence="2">MED-G158</strain>
    </source>
</reference>
<keyword evidence="1" id="KW-0812">Transmembrane</keyword>
<keyword evidence="1" id="KW-0472">Membrane</keyword>
<evidence type="ECO:0000313" key="2">
    <source>
        <dbReference type="EMBL" id="RZO74257.1"/>
    </source>
</evidence>
<comment type="caution">
    <text evidence="2">The sequence shown here is derived from an EMBL/GenBank/DDBJ whole genome shotgun (WGS) entry which is preliminary data.</text>
</comment>
<sequence length="61" mass="6423">MTIRLIAGYLLAFAIGVACRLVSIPLPAPTAMLGAIIVLAITLGYLSAVRLYAQQQKPPKA</sequence>
<keyword evidence="1" id="KW-1133">Transmembrane helix</keyword>
<dbReference type="EMBL" id="SHAH01000108">
    <property type="protein sequence ID" value="RZO74257.1"/>
    <property type="molecule type" value="Genomic_DNA"/>
</dbReference>
<gene>
    <name evidence="2" type="ORF">EVA69_06185</name>
</gene>
<proteinExistence type="predicted"/>
<protein>
    <submittedName>
        <fullName evidence="2">XapX domain-containing protein</fullName>
    </submittedName>
</protein>
<dbReference type="AlphaFoldDB" id="A0A520RVP8"/>
<dbReference type="Proteomes" id="UP000320404">
    <property type="component" value="Unassembled WGS sequence"/>
</dbReference>